<feature type="domain" description="ABC transmembrane type-1" evidence="11">
    <location>
        <begin position="132"/>
        <end position="308"/>
    </location>
</feature>
<evidence type="ECO:0000256" key="2">
    <source>
        <dbReference type="ARBA" id="ARBA00005417"/>
    </source>
</evidence>
<keyword evidence="6" id="KW-0067">ATP-binding</keyword>
<evidence type="ECO:0000259" key="11">
    <source>
        <dbReference type="PROSITE" id="PS50929"/>
    </source>
</evidence>
<evidence type="ECO:0000256" key="6">
    <source>
        <dbReference type="ARBA" id="ARBA00022840"/>
    </source>
</evidence>
<accession>A0A2U2JBW1</accession>
<dbReference type="SUPFAM" id="SSF52540">
    <property type="entry name" value="P-loop containing nucleoside triphosphate hydrolases"/>
    <property type="match status" value="1"/>
</dbReference>
<evidence type="ECO:0000256" key="3">
    <source>
        <dbReference type="ARBA" id="ARBA00022448"/>
    </source>
</evidence>
<keyword evidence="3" id="KW-0813">Transport</keyword>
<evidence type="ECO:0000313" key="13">
    <source>
        <dbReference type="Proteomes" id="UP000245670"/>
    </source>
</evidence>
<keyword evidence="8 9" id="KW-0472">Membrane</keyword>
<dbReference type="InterPro" id="IPR017871">
    <property type="entry name" value="ABC_transporter-like_CS"/>
</dbReference>
<dbReference type="InterPro" id="IPR003439">
    <property type="entry name" value="ABC_transporter-like_ATP-bd"/>
</dbReference>
<feature type="domain" description="ABC transporter" evidence="10">
    <location>
        <begin position="344"/>
        <end position="540"/>
    </location>
</feature>
<dbReference type="PANTHER" id="PTHR43117:SF4">
    <property type="entry name" value="OSMOPROTECTANT IMPORT ATP-BINDING PROTEIN OSMV"/>
    <property type="match status" value="1"/>
</dbReference>
<feature type="transmembrane region" description="Helical" evidence="9">
    <location>
        <begin position="28"/>
        <end position="49"/>
    </location>
</feature>
<dbReference type="SMART" id="SM00382">
    <property type="entry name" value="AAA"/>
    <property type="match status" value="1"/>
</dbReference>
<dbReference type="InterPro" id="IPR027417">
    <property type="entry name" value="P-loop_NTPase"/>
</dbReference>
<dbReference type="PANTHER" id="PTHR43117">
    <property type="entry name" value="OSMOPROTECTANT IMPORT ATP-BINDING PROTEIN OSMV"/>
    <property type="match status" value="1"/>
</dbReference>
<dbReference type="PROSITE" id="PS50893">
    <property type="entry name" value="ABC_TRANSPORTER_2"/>
    <property type="match status" value="1"/>
</dbReference>
<reference evidence="12 13" key="1">
    <citation type="submission" date="2018-05" db="EMBL/GenBank/DDBJ databases">
        <title>Polaribacter aquimarinus sp. nov., isolated from sediment in a sediment of sea.</title>
        <authorList>
            <person name="Lu D."/>
        </authorList>
    </citation>
    <scope>NUCLEOTIDE SEQUENCE [LARGE SCALE GENOMIC DNA]</scope>
    <source>
        <strain evidence="12 13">ZY113</strain>
    </source>
</reference>
<dbReference type="SUPFAM" id="SSF90123">
    <property type="entry name" value="ABC transporter transmembrane region"/>
    <property type="match status" value="1"/>
</dbReference>
<keyword evidence="5" id="KW-0547">Nucleotide-binding</keyword>
<evidence type="ECO:0000256" key="7">
    <source>
        <dbReference type="ARBA" id="ARBA00022989"/>
    </source>
</evidence>
<evidence type="ECO:0000256" key="8">
    <source>
        <dbReference type="ARBA" id="ARBA00023136"/>
    </source>
</evidence>
<evidence type="ECO:0000256" key="5">
    <source>
        <dbReference type="ARBA" id="ARBA00022741"/>
    </source>
</evidence>
<feature type="transmembrane region" description="Helical" evidence="9">
    <location>
        <begin position="168"/>
        <end position="191"/>
    </location>
</feature>
<dbReference type="InterPro" id="IPR011527">
    <property type="entry name" value="ABC1_TM_dom"/>
</dbReference>
<dbReference type="PROSITE" id="PS00211">
    <property type="entry name" value="ABC_TRANSPORTER_1"/>
    <property type="match status" value="1"/>
</dbReference>
<comment type="caution">
    <text evidence="12">The sequence shown here is derived from an EMBL/GenBank/DDBJ whole genome shotgun (WGS) entry which is preliminary data.</text>
</comment>
<dbReference type="Gene3D" id="3.40.50.300">
    <property type="entry name" value="P-loop containing nucleotide triphosphate hydrolases"/>
    <property type="match status" value="1"/>
</dbReference>
<dbReference type="Proteomes" id="UP000245670">
    <property type="component" value="Unassembled WGS sequence"/>
</dbReference>
<sequence length="541" mass="62651">MRFYLKLSSFFGFIKYLKEMEIFSSKTFYKGTFVGIFAISFSLLWPLLFAKSFIGIQEGTINYSLISITIISFLLAQFLSYYQVKININSVDEFSSNSIKKLRESILSLTWAKYKVIDRVYLVDVFMTYFWRIRAGVLQLLSQFIPNILISFFLAVFVVLFFPKLFLIFSILYFITLLIQVISSIKVSVFVDKFHDSWKTQTFNLNKFFDQLLLLKMGRNNKKSESLFMNESEIFIKSNSRVLNSKSSLKILDQSINILAKIIFILFGVFLIKQKEMTWSELIIVFFVLNIIQTKLSTIPTNLLSILDAYFSYLKIIKLFDIKSLHNTVERKSVSKTFNDIQSIKFKSLSISIGEKKLINSIDVNLKKGNLYLVNGINGSGKTTLIETILGMHPAICKQIIVNKNIISSKEYISYKCNFSYVPQEVNLFSSSIRENLLFGNEIEFKSIKEHFLWANQLDEERFIGENGKGLSGGEKKRLVILREIFYPSSLIVFDEPENDLDDASLNFFTKLINELKNDKIIIVVTHSNSFINNLEFKKIL</sequence>
<keyword evidence="4 9" id="KW-0812">Transmembrane</keyword>
<dbReference type="Gene3D" id="1.20.1560.10">
    <property type="entry name" value="ABC transporter type 1, transmembrane domain"/>
    <property type="match status" value="1"/>
</dbReference>
<dbReference type="GO" id="GO:0016887">
    <property type="term" value="F:ATP hydrolysis activity"/>
    <property type="evidence" value="ECO:0007669"/>
    <property type="project" value="InterPro"/>
</dbReference>
<evidence type="ECO:0000256" key="4">
    <source>
        <dbReference type="ARBA" id="ARBA00022692"/>
    </source>
</evidence>
<comment type="similarity">
    <text evidence="2">Belongs to the ABC transporter superfamily.</text>
</comment>
<name>A0A2U2JBW1_9FLAO</name>
<dbReference type="PROSITE" id="PS50929">
    <property type="entry name" value="ABC_TM1F"/>
    <property type="match status" value="1"/>
</dbReference>
<evidence type="ECO:0000256" key="9">
    <source>
        <dbReference type="SAM" id="Phobius"/>
    </source>
</evidence>
<dbReference type="InterPro" id="IPR036640">
    <property type="entry name" value="ABC1_TM_sf"/>
</dbReference>
<dbReference type="GO" id="GO:0005886">
    <property type="term" value="C:plasma membrane"/>
    <property type="evidence" value="ECO:0007669"/>
    <property type="project" value="UniProtKB-SubCell"/>
</dbReference>
<organism evidence="12 13">
    <name type="scientific">Polaribacter aquimarinus</name>
    <dbReference type="NCBI Taxonomy" id="2100726"/>
    <lineage>
        <taxon>Bacteria</taxon>
        <taxon>Pseudomonadati</taxon>
        <taxon>Bacteroidota</taxon>
        <taxon>Flavobacteriia</taxon>
        <taxon>Flavobacteriales</taxon>
        <taxon>Flavobacteriaceae</taxon>
    </lineage>
</organism>
<gene>
    <name evidence="12" type="ORF">DIS07_04950</name>
</gene>
<proteinExistence type="inferred from homology"/>
<feature type="transmembrane region" description="Helical" evidence="9">
    <location>
        <begin position="61"/>
        <end position="82"/>
    </location>
</feature>
<protein>
    <recommendedName>
        <fullName evidence="14">ABC transporter domain-containing protein</fullName>
    </recommendedName>
</protein>
<keyword evidence="13" id="KW-1185">Reference proteome</keyword>
<evidence type="ECO:0000313" key="12">
    <source>
        <dbReference type="EMBL" id="PWG05795.1"/>
    </source>
</evidence>
<dbReference type="Pfam" id="PF00005">
    <property type="entry name" value="ABC_tran"/>
    <property type="match status" value="1"/>
</dbReference>
<evidence type="ECO:0000256" key="1">
    <source>
        <dbReference type="ARBA" id="ARBA00004651"/>
    </source>
</evidence>
<dbReference type="InterPro" id="IPR003593">
    <property type="entry name" value="AAA+_ATPase"/>
</dbReference>
<feature type="transmembrane region" description="Helical" evidence="9">
    <location>
        <begin position="251"/>
        <end position="272"/>
    </location>
</feature>
<feature type="transmembrane region" description="Helical" evidence="9">
    <location>
        <begin position="140"/>
        <end position="162"/>
    </location>
</feature>
<dbReference type="EMBL" id="QFFG01000002">
    <property type="protein sequence ID" value="PWG05795.1"/>
    <property type="molecule type" value="Genomic_DNA"/>
</dbReference>
<dbReference type="GO" id="GO:0140359">
    <property type="term" value="F:ABC-type transporter activity"/>
    <property type="evidence" value="ECO:0007669"/>
    <property type="project" value="InterPro"/>
</dbReference>
<comment type="subcellular location">
    <subcellularLocation>
        <location evidence="1">Cell membrane</location>
        <topology evidence="1">Multi-pass membrane protein</topology>
    </subcellularLocation>
</comment>
<dbReference type="OrthoDB" id="9806149at2"/>
<evidence type="ECO:0000259" key="10">
    <source>
        <dbReference type="PROSITE" id="PS50893"/>
    </source>
</evidence>
<dbReference type="GO" id="GO:0005524">
    <property type="term" value="F:ATP binding"/>
    <property type="evidence" value="ECO:0007669"/>
    <property type="project" value="UniProtKB-KW"/>
</dbReference>
<dbReference type="AlphaFoldDB" id="A0A2U2JBW1"/>
<keyword evidence="7 9" id="KW-1133">Transmembrane helix</keyword>
<evidence type="ECO:0008006" key="14">
    <source>
        <dbReference type="Google" id="ProtNLM"/>
    </source>
</evidence>